<evidence type="ECO:0000256" key="3">
    <source>
        <dbReference type="ARBA" id="ARBA00022989"/>
    </source>
</evidence>
<evidence type="ECO:0000256" key="1">
    <source>
        <dbReference type="ARBA" id="ARBA00004141"/>
    </source>
</evidence>
<evidence type="ECO:0000313" key="7">
    <source>
        <dbReference type="Proteomes" id="UP001144612"/>
    </source>
</evidence>
<feature type="transmembrane region" description="Helical" evidence="5">
    <location>
        <begin position="93"/>
        <end position="116"/>
    </location>
</feature>
<evidence type="ECO:0000313" key="6">
    <source>
        <dbReference type="EMBL" id="MCY6960222.1"/>
    </source>
</evidence>
<dbReference type="Pfam" id="PF04172">
    <property type="entry name" value="LrgB"/>
    <property type="match status" value="1"/>
</dbReference>
<keyword evidence="4 5" id="KW-0472">Membrane</keyword>
<comment type="subcellular location">
    <subcellularLocation>
        <location evidence="1">Membrane</location>
        <topology evidence="1">Multi-pass membrane protein</topology>
    </subcellularLocation>
</comment>
<protein>
    <submittedName>
        <fullName evidence="6">LrgB family protein</fullName>
    </submittedName>
</protein>
<reference evidence="6" key="1">
    <citation type="submission" date="2022-12" db="EMBL/GenBank/DDBJ databases">
        <title>Clostridium sp. nov., isolated from industrial wastewater.</title>
        <authorList>
            <person name="Jiayan W."/>
        </authorList>
    </citation>
    <scope>NUCLEOTIDE SEQUENCE</scope>
    <source>
        <strain evidence="6">ZC22-4</strain>
    </source>
</reference>
<feature type="transmembrane region" description="Helical" evidence="5">
    <location>
        <begin position="148"/>
        <end position="169"/>
    </location>
</feature>
<keyword evidence="2 5" id="KW-0812">Transmembrane</keyword>
<dbReference type="PANTHER" id="PTHR30249:SF0">
    <property type="entry name" value="PLASTIDAL GLYCOLATE_GLYCERATE TRANSLOCATOR 1, CHLOROPLASTIC"/>
    <property type="match status" value="1"/>
</dbReference>
<feature type="transmembrane region" description="Helical" evidence="5">
    <location>
        <begin position="61"/>
        <end position="81"/>
    </location>
</feature>
<evidence type="ECO:0000256" key="4">
    <source>
        <dbReference type="ARBA" id="ARBA00023136"/>
    </source>
</evidence>
<sequence length="230" mass="24513">MSELISNPIFGILISLIAFELGCFMYTKTKLTIFNPLFISIFLIILFLNKFNISVDYYNNGAQFISFFLGPATVILAVPLYKKINLLKENVIPILISIASGSCIGIISIVLLSHLFKLDKSIYISLMPKSVTVPIGIEISKQLGGIPAVTAAAIILTGILGAVIGPFICKCFRIKEDIAVGIAIGTASHAVGTTKALELGETEGAMSGLSIGIAGLLTVFIAPIILKMFS</sequence>
<evidence type="ECO:0000256" key="5">
    <source>
        <dbReference type="SAM" id="Phobius"/>
    </source>
</evidence>
<dbReference type="Proteomes" id="UP001144612">
    <property type="component" value="Unassembled WGS sequence"/>
</dbReference>
<keyword evidence="7" id="KW-1185">Reference proteome</keyword>
<feature type="transmembrane region" description="Helical" evidence="5">
    <location>
        <begin position="209"/>
        <end position="229"/>
    </location>
</feature>
<name>A0ABT4DD30_9CLOT</name>
<organism evidence="6 7">
    <name type="scientific">Clostridium brassicae</name>
    <dbReference type="NCBI Taxonomy" id="2999072"/>
    <lineage>
        <taxon>Bacteria</taxon>
        <taxon>Bacillati</taxon>
        <taxon>Bacillota</taxon>
        <taxon>Clostridia</taxon>
        <taxon>Eubacteriales</taxon>
        <taxon>Clostridiaceae</taxon>
        <taxon>Clostridium</taxon>
    </lineage>
</organism>
<gene>
    <name evidence="6" type="ORF">OW729_16515</name>
</gene>
<accession>A0ABT4DD30</accession>
<dbReference type="PANTHER" id="PTHR30249">
    <property type="entry name" value="PUTATIVE SEROTONIN TRANSPORTER"/>
    <property type="match status" value="1"/>
</dbReference>
<feature type="transmembrane region" description="Helical" evidence="5">
    <location>
        <begin position="33"/>
        <end position="49"/>
    </location>
</feature>
<dbReference type="EMBL" id="JAPQFJ010000022">
    <property type="protein sequence ID" value="MCY6960222.1"/>
    <property type="molecule type" value="Genomic_DNA"/>
</dbReference>
<keyword evidence="3 5" id="KW-1133">Transmembrane helix</keyword>
<evidence type="ECO:0000256" key="2">
    <source>
        <dbReference type="ARBA" id="ARBA00022692"/>
    </source>
</evidence>
<proteinExistence type="predicted"/>
<comment type="caution">
    <text evidence="6">The sequence shown here is derived from an EMBL/GenBank/DDBJ whole genome shotgun (WGS) entry which is preliminary data.</text>
</comment>
<dbReference type="InterPro" id="IPR007300">
    <property type="entry name" value="CidB/LrgB"/>
</dbReference>
<feature type="transmembrane region" description="Helical" evidence="5">
    <location>
        <begin position="6"/>
        <end position="26"/>
    </location>
</feature>